<dbReference type="RefSeq" id="WP_274108305.1">
    <property type="nucleotide sequence ID" value="NZ_JAPCKI010000003.1"/>
</dbReference>
<protein>
    <submittedName>
        <fullName evidence="6">LysR substrate-binding domain-containing protein</fullName>
    </submittedName>
</protein>
<dbReference type="Pfam" id="PF03466">
    <property type="entry name" value="LysR_substrate"/>
    <property type="match status" value="1"/>
</dbReference>
<dbReference type="CDD" id="cd05466">
    <property type="entry name" value="PBP2_LTTR_substrate"/>
    <property type="match status" value="1"/>
</dbReference>
<dbReference type="Proteomes" id="UP001148932">
    <property type="component" value="Unassembled WGS sequence"/>
</dbReference>
<dbReference type="SUPFAM" id="SSF53850">
    <property type="entry name" value="Periplasmic binding protein-like II"/>
    <property type="match status" value="1"/>
</dbReference>
<dbReference type="Pfam" id="PF00126">
    <property type="entry name" value="HTH_1"/>
    <property type="match status" value="1"/>
</dbReference>
<evidence type="ECO:0000256" key="1">
    <source>
        <dbReference type="ARBA" id="ARBA00009437"/>
    </source>
</evidence>
<dbReference type="InterPro" id="IPR005119">
    <property type="entry name" value="LysR_subst-bd"/>
</dbReference>
<proteinExistence type="inferred from homology"/>
<dbReference type="InterPro" id="IPR050950">
    <property type="entry name" value="HTH-type_LysR_regulators"/>
</dbReference>
<organism evidence="6 7">
    <name type="scientific">Acidovorax benzenivorans</name>
    <dbReference type="NCBI Taxonomy" id="2987520"/>
    <lineage>
        <taxon>Bacteria</taxon>
        <taxon>Pseudomonadati</taxon>
        <taxon>Pseudomonadota</taxon>
        <taxon>Betaproteobacteria</taxon>
        <taxon>Burkholderiales</taxon>
        <taxon>Comamonadaceae</taxon>
        <taxon>Acidovorax</taxon>
    </lineage>
</organism>
<dbReference type="PANTHER" id="PTHR30419:SF8">
    <property type="entry name" value="NITROGEN ASSIMILATION TRANSCRIPTIONAL ACTIVATOR-RELATED"/>
    <property type="match status" value="1"/>
</dbReference>
<dbReference type="InterPro" id="IPR036388">
    <property type="entry name" value="WH-like_DNA-bd_sf"/>
</dbReference>
<reference evidence="6" key="1">
    <citation type="submission" date="2022-10" db="EMBL/GenBank/DDBJ databases">
        <title>Description of microaerobic benzene degrading bacteria.</title>
        <authorList>
            <person name="Bedics A."/>
            <person name="Tancsics A."/>
            <person name="Banerjee S."/>
        </authorList>
    </citation>
    <scope>NUCLEOTIDE SEQUENCE</scope>
    <source>
        <strain evidence="6">D2M1</strain>
    </source>
</reference>
<keyword evidence="2" id="KW-0805">Transcription regulation</keyword>
<keyword evidence="4" id="KW-0804">Transcription</keyword>
<feature type="domain" description="HTH lysR-type" evidence="5">
    <location>
        <begin position="20"/>
        <end position="77"/>
    </location>
</feature>
<gene>
    <name evidence="6" type="ORF">OIN59_06475</name>
</gene>
<dbReference type="PRINTS" id="PR00039">
    <property type="entry name" value="HTHLYSR"/>
</dbReference>
<dbReference type="InterPro" id="IPR036390">
    <property type="entry name" value="WH_DNA-bd_sf"/>
</dbReference>
<accession>A0ABT5RTP9</accession>
<keyword evidence="7" id="KW-1185">Reference proteome</keyword>
<evidence type="ECO:0000313" key="6">
    <source>
        <dbReference type="EMBL" id="MDD2177073.1"/>
    </source>
</evidence>
<dbReference type="Gene3D" id="1.10.10.10">
    <property type="entry name" value="Winged helix-like DNA-binding domain superfamily/Winged helix DNA-binding domain"/>
    <property type="match status" value="1"/>
</dbReference>
<dbReference type="Gene3D" id="3.40.190.290">
    <property type="match status" value="1"/>
</dbReference>
<dbReference type="PROSITE" id="PS50931">
    <property type="entry name" value="HTH_LYSR"/>
    <property type="match status" value="1"/>
</dbReference>
<dbReference type="SUPFAM" id="SSF46785">
    <property type="entry name" value="Winged helix' DNA-binding domain"/>
    <property type="match status" value="1"/>
</dbReference>
<dbReference type="InterPro" id="IPR000847">
    <property type="entry name" value="LysR_HTH_N"/>
</dbReference>
<comment type="similarity">
    <text evidence="1">Belongs to the LysR transcriptional regulatory family.</text>
</comment>
<evidence type="ECO:0000256" key="4">
    <source>
        <dbReference type="ARBA" id="ARBA00023163"/>
    </source>
</evidence>
<keyword evidence="3" id="KW-0238">DNA-binding</keyword>
<sequence>MSKPPTKPLAAEPAPAHRAPTLRQLRSFQAVARAMSFRQAAEALSLTQPALSASIRELEAVLGAPVLERSTHHVRLTAQGALLLPQVERLVNGYEQGVDGLFRTLHDDKRVLRVAALPSAMHLLAAPLQQWLAQHPDVDLRLYDPLNDDLLAALQRGEVDLALGVALDLPPQIEAIAVAQDDLVAVLPVGHRLAPRARLTWQDLAGERLALFARGSTYELAMATLRQHGADLARADQLLYSESLYSLVRCGLAVGVISRLYTHSLHEGTVKVCPLQAPVISRKVALMVHAAQDARPPLVQNCLEFLTQALRNA</sequence>
<evidence type="ECO:0000256" key="2">
    <source>
        <dbReference type="ARBA" id="ARBA00023015"/>
    </source>
</evidence>
<evidence type="ECO:0000259" key="5">
    <source>
        <dbReference type="PROSITE" id="PS50931"/>
    </source>
</evidence>
<dbReference type="PANTHER" id="PTHR30419">
    <property type="entry name" value="HTH-TYPE TRANSCRIPTIONAL REGULATOR YBHD"/>
    <property type="match status" value="1"/>
</dbReference>
<dbReference type="EMBL" id="JAPCKI010000003">
    <property type="protein sequence ID" value="MDD2177073.1"/>
    <property type="molecule type" value="Genomic_DNA"/>
</dbReference>
<name>A0ABT5RTP9_9BURK</name>
<evidence type="ECO:0000313" key="7">
    <source>
        <dbReference type="Proteomes" id="UP001148932"/>
    </source>
</evidence>
<evidence type="ECO:0000256" key="3">
    <source>
        <dbReference type="ARBA" id="ARBA00023125"/>
    </source>
</evidence>
<comment type="caution">
    <text evidence="6">The sequence shown here is derived from an EMBL/GenBank/DDBJ whole genome shotgun (WGS) entry which is preliminary data.</text>
</comment>